<feature type="transmembrane region" description="Helical" evidence="2">
    <location>
        <begin position="12"/>
        <end position="31"/>
    </location>
</feature>
<sequence length="394" mass="44164">MFNRYYKKFRSAVIISIIVHVIVSLLLYKHIIKKQQQYATKIANNKNSINTFIHNSNPKKEKNNNIQDQSNRFKITEAQPPLAGPTAANTPKKKSQDQSNRFKITEAQPPLAGPTAPNTPKKKSQDQSNRFKITEAQPPLAGPTAPNTPKKKSQDQSNRFKITEAQPPLAGPTAANTPKKKSQDQSNRFKITEAQPPLAGPTAPNTPKKKSQDQSNRFKITEAQPPLAGPTAPNTPKKKSQNTIENNILIHDKLNYQSHDSNELNNLLNTLINKKKSIENNKKSKLDLTTKKNDNENNISNEMIKSNEINIYKHMISESIQQKFYNFSYYVGKQCNLRIKLAPDGTLLSVTAISGDYDLCQAAIIAAKLAKIPKPPNSDIYEIFKNTILNFSPQ</sequence>
<dbReference type="NCBIfam" id="TIGR02794">
    <property type="entry name" value="tolA_full"/>
    <property type="match status" value="1"/>
</dbReference>
<keyword evidence="2" id="KW-0472">Membrane</keyword>
<evidence type="ECO:0000256" key="2">
    <source>
        <dbReference type="SAM" id="Phobius"/>
    </source>
</evidence>
<feature type="region of interest" description="Disordered" evidence="1">
    <location>
        <begin position="222"/>
        <end position="241"/>
    </location>
</feature>
<gene>
    <name evidence="3" type="primary">tolA</name>
    <name evidence="3" type="ORF">BCHRO640_356</name>
</gene>
<keyword evidence="4" id="KW-1185">Reference proteome</keyword>
<dbReference type="Pfam" id="PF06519">
    <property type="entry name" value="TolA"/>
    <property type="match status" value="1"/>
</dbReference>
<reference evidence="3 4" key="1">
    <citation type="journal article" date="2013" name="Genome Biol. Evol.">
        <title>Sequence context of indel mutations and their effect on protein evolution in a bacterial endosymbiont.</title>
        <authorList>
            <person name="Williams L.E."/>
            <person name="Wernegreen J.J."/>
        </authorList>
    </citation>
    <scope>NUCLEOTIDE SEQUENCE [LARGE SCALE GENOMIC DNA]</scope>
    <source>
        <strain evidence="3 4">640</strain>
    </source>
</reference>
<feature type="region of interest" description="Disordered" evidence="1">
    <location>
        <begin position="77"/>
        <end position="216"/>
    </location>
</feature>
<evidence type="ECO:0000256" key="1">
    <source>
        <dbReference type="SAM" id="MobiDB-lite"/>
    </source>
</evidence>
<accession>A0ABM5NDF7</accession>
<dbReference type="Gene3D" id="3.30.1150.10">
    <property type="match status" value="1"/>
</dbReference>
<proteinExistence type="predicted"/>
<dbReference type="InterPro" id="IPR014161">
    <property type="entry name" value="Tol-Pal_TolA"/>
</dbReference>
<protein>
    <submittedName>
        <fullName evidence="3">Protein tolA</fullName>
    </submittedName>
</protein>
<dbReference type="EMBL" id="CP003903">
    <property type="protein sequence ID" value="AGC03615.1"/>
    <property type="molecule type" value="Genomic_DNA"/>
</dbReference>
<evidence type="ECO:0000313" key="4">
    <source>
        <dbReference type="Proteomes" id="UP000011067"/>
    </source>
</evidence>
<evidence type="ECO:0000313" key="3">
    <source>
        <dbReference type="EMBL" id="AGC03615.1"/>
    </source>
</evidence>
<keyword evidence="2" id="KW-0812">Transmembrane</keyword>
<dbReference type="RefSeq" id="WP_015344600.1">
    <property type="nucleotide sequence ID" value="NC_020075.1"/>
</dbReference>
<keyword evidence="2" id="KW-1133">Transmembrane helix</keyword>
<name>A0ABM5NDF7_9ENTR</name>
<dbReference type="SUPFAM" id="SSF74653">
    <property type="entry name" value="TolA/TonB C-terminal domain"/>
    <property type="match status" value="1"/>
</dbReference>
<dbReference type="Proteomes" id="UP000011067">
    <property type="component" value="Chromosome"/>
</dbReference>
<organism evidence="3 4">
    <name type="scientific">Candidatus Blochmanniella chromaiodes str. 640</name>
    <dbReference type="NCBI Taxonomy" id="1240471"/>
    <lineage>
        <taxon>Bacteria</taxon>
        <taxon>Pseudomonadati</taxon>
        <taxon>Pseudomonadota</taxon>
        <taxon>Gammaproteobacteria</taxon>
        <taxon>Enterobacterales</taxon>
        <taxon>Enterobacteriaceae</taxon>
        <taxon>ant endosymbionts</taxon>
        <taxon>Candidatus Blochmanniella</taxon>
    </lineage>
</organism>